<proteinExistence type="predicted"/>
<dbReference type="GO" id="GO:0004156">
    <property type="term" value="F:dihydropteroate synthase activity"/>
    <property type="evidence" value="ECO:0007669"/>
    <property type="project" value="UniProtKB-EC"/>
</dbReference>
<evidence type="ECO:0000256" key="3">
    <source>
        <dbReference type="ARBA" id="ARBA00004763"/>
    </source>
</evidence>
<dbReference type="AlphaFoldDB" id="A0A7T0BYT1"/>
<evidence type="ECO:0000256" key="5">
    <source>
        <dbReference type="ARBA" id="ARBA00022679"/>
    </source>
</evidence>
<evidence type="ECO:0000256" key="7">
    <source>
        <dbReference type="ARBA" id="ARBA00022842"/>
    </source>
</evidence>
<dbReference type="PROSITE" id="PS50972">
    <property type="entry name" value="PTERIN_BINDING"/>
    <property type="match status" value="1"/>
</dbReference>
<dbReference type="PANTHER" id="PTHR20941:SF1">
    <property type="entry name" value="FOLIC ACID SYNTHESIS PROTEIN FOL1"/>
    <property type="match status" value="1"/>
</dbReference>
<organism evidence="10 11">
    <name type="scientific">Candidatus Nitronauta litoralis</name>
    <dbReference type="NCBI Taxonomy" id="2705533"/>
    <lineage>
        <taxon>Bacteria</taxon>
        <taxon>Pseudomonadati</taxon>
        <taxon>Nitrospinota/Tectimicrobiota group</taxon>
        <taxon>Nitrospinota</taxon>
        <taxon>Nitrospinia</taxon>
        <taxon>Nitrospinales</taxon>
        <taxon>Nitrospinaceae</taxon>
        <taxon>Candidatus Nitronauta</taxon>
    </lineage>
</organism>
<dbReference type="InterPro" id="IPR006390">
    <property type="entry name" value="DHP_synth_dom"/>
</dbReference>
<keyword evidence="7" id="KW-0460">Magnesium</keyword>
<evidence type="ECO:0000259" key="9">
    <source>
        <dbReference type="PROSITE" id="PS50972"/>
    </source>
</evidence>
<evidence type="ECO:0000256" key="4">
    <source>
        <dbReference type="ARBA" id="ARBA00012458"/>
    </source>
</evidence>
<sequence>MPVQLKIKPGDRPAIMAVLNLTPDSFYRQSRNQGLDMALKATERFVEEGADIIDIGAESSRPGAIPISVEEEAGRLNSVVKEIKKQFTVQVSVDTYKPEVAEMVLDNGADIINDITGLSRYPEMANIIAKHNAGLILMHMKGTPLKMQDSPVYEDLFSEIKNFLSNGIQTAEQAGVGEDAIAVDPGIGFGKNLEHNLRLVANLKKFKELGKAVILGASRKSFIGKVLGLPVEQRLEGSLVAAIFGMLQGADVIRVHDVAPTWRALEMGQAFLEKEE</sequence>
<dbReference type="GO" id="GO:0046656">
    <property type="term" value="P:folic acid biosynthetic process"/>
    <property type="evidence" value="ECO:0007669"/>
    <property type="project" value="UniProtKB-KW"/>
</dbReference>
<dbReference type="GO" id="GO:0005829">
    <property type="term" value="C:cytosol"/>
    <property type="evidence" value="ECO:0007669"/>
    <property type="project" value="TreeGrafter"/>
</dbReference>
<keyword evidence="8" id="KW-0289">Folate biosynthesis</keyword>
<keyword evidence="6" id="KW-0479">Metal-binding</keyword>
<dbReference type="InterPro" id="IPR045031">
    <property type="entry name" value="DHP_synth-like"/>
</dbReference>
<comment type="catalytic activity">
    <reaction evidence="1">
        <text>(7,8-dihydropterin-6-yl)methyl diphosphate + 4-aminobenzoate = 7,8-dihydropteroate + diphosphate</text>
        <dbReference type="Rhea" id="RHEA:19949"/>
        <dbReference type="ChEBI" id="CHEBI:17836"/>
        <dbReference type="ChEBI" id="CHEBI:17839"/>
        <dbReference type="ChEBI" id="CHEBI:33019"/>
        <dbReference type="ChEBI" id="CHEBI:72950"/>
        <dbReference type="EC" id="2.5.1.15"/>
    </reaction>
</comment>
<dbReference type="EMBL" id="CP048685">
    <property type="protein sequence ID" value="QPJ63446.1"/>
    <property type="molecule type" value="Genomic_DNA"/>
</dbReference>
<accession>A0A7T0BYT1</accession>
<evidence type="ECO:0000313" key="11">
    <source>
        <dbReference type="Proteomes" id="UP000594688"/>
    </source>
</evidence>
<name>A0A7T0BYT1_9BACT</name>
<dbReference type="Proteomes" id="UP000594688">
    <property type="component" value="Chromosome"/>
</dbReference>
<evidence type="ECO:0000313" key="10">
    <source>
        <dbReference type="EMBL" id="QPJ63446.1"/>
    </source>
</evidence>
<dbReference type="GO" id="GO:0046872">
    <property type="term" value="F:metal ion binding"/>
    <property type="evidence" value="ECO:0007669"/>
    <property type="project" value="UniProtKB-KW"/>
</dbReference>
<dbReference type="Gene3D" id="3.20.20.20">
    <property type="entry name" value="Dihydropteroate synthase-like"/>
    <property type="match status" value="1"/>
</dbReference>
<dbReference type="NCBIfam" id="TIGR01496">
    <property type="entry name" value="DHPS"/>
    <property type="match status" value="1"/>
</dbReference>
<dbReference type="InterPro" id="IPR000489">
    <property type="entry name" value="Pterin-binding_dom"/>
</dbReference>
<comment type="pathway">
    <text evidence="3">Cofactor biosynthesis; tetrahydrofolate biosynthesis; 7,8-dihydrofolate from 2-amino-4-hydroxy-6-hydroxymethyl-7,8-dihydropteridine diphosphate and 4-aminobenzoate: step 1/2.</text>
</comment>
<keyword evidence="5 10" id="KW-0808">Transferase</keyword>
<dbReference type="InterPro" id="IPR011005">
    <property type="entry name" value="Dihydropteroate_synth-like_sf"/>
</dbReference>
<evidence type="ECO:0000256" key="8">
    <source>
        <dbReference type="ARBA" id="ARBA00022909"/>
    </source>
</evidence>
<dbReference type="PANTHER" id="PTHR20941">
    <property type="entry name" value="FOLATE SYNTHESIS PROTEINS"/>
    <property type="match status" value="1"/>
</dbReference>
<dbReference type="KEGG" id="nli:G3M70_16830"/>
<gene>
    <name evidence="10" type="primary">folP</name>
    <name evidence="10" type="ORF">G3M70_16830</name>
</gene>
<evidence type="ECO:0000256" key="6">
    <source>
        <dbReference type="ARBA" id="ARBA00022723"/>
    </source>
</evidence>
<dbReference type="Pfam" id="PF00809">
    <property type="entry name" value="Pterin_bind"/>
    <property type="match status" value="1"/>
</dbReference>
<dbReference type="GO" id="GO:0046654">
    <property type="term" value="P:tetrahydrofolate biosynthetic process"/>
    <property type="evidence" value="ECO:0007669"/>
    <property type="project" value="TreeGrafter"/>
</dbReference>
<evidence type="ECO:0000256" key="1">
    <source>
        <dbReference type="ARBA" id="ARBA00000012"/>
    </source>
</evidence>
<dbReference type="PROSITE" id="PS00793">
    <property type="entry name" value="DHPS_2"/>
    <property type="match status" value="1"/>
</dbReference>
<protein>
    <recommendedName>
        <fullName evidence="4">dihydropteroate synthase</fullName>
        <ecNumber evidence="4">2.5.1.15</ecNumber>
    </recommendedName>
</protein>
<reference evidence="10 11" key="1">
    <citation type="submission" date="2020-02" db="EMBL/GenBank/DDBJ databases">
        <title>Genomic and physiological characterization of two novel Nitrospinaceae genera.</title>
        <authorList>
            <person name="Mueller A.J."/>
            <person name="Jung M.-Y."/>
            <person name="Strachan C.R."/>
            <person name="Herbold C.W."/>
            <person name="Kirkegaard R.H."/>
            <person name="Daims H."/>
        </authorList>
    </citation>
    <scope>NUCLEOTIDE SEQUENCE [LARGE SCALE GENOMIC DNA]</scope>
    <source>
        <strain evidence="10">EB</strain>
    </source>
</reference>
<feature type="domain" description="Pterin-binding" evidence="9">
    <location>
        <begin position="13"/>
        <end position="266"/>
    </location>
</feature>
<dbReference type="SUPFAM" id="SSF51717">
    <property type="entry name" value="Dihydropteroate synthetase-like"/>
    <property type="match status" value="1"/>
</dbReference>
<comment type="cofactor">
    <cofactor evidence="2">
        <name>Mg(2+)</name>
        <dbReference type="ChEBI" id="CHEBI:18420"/>
    </cofactor>
</comment>
<dbReference type="EC" id="2.5.1.15" evidence="4"/>
<dbReference type="CDD" id="cd00739">
    <property type="entry name" value="DHPS"/>
    <property type="match status" value="1"/>
</dbReference>
<evidence type="ECO:0000256" key="2">
    <source>
        <dbReference type="ARBA" id="ARBA00001946"/>
    </source>
</evidence>